<accession>A0A8H3AWC6</accession>
<feature type="compositionally biased region" description="Basic and acidic residues" evidence="1">
    <location>
        <begin position="758"/>
        <end position="771"/>
    </location>
</feature>
<gene>
    <name evidence="2" type="ORF">RDB_LOCUS30989</name>
</gene>
<feature type="non-terminal residue" evidence="2">
    <location>
        <position position="1"/>
    </location>
</feature>
<sequence length="877" mass="100253">MRYSMQPRLGAAAAMARVSRANGSVSNAVTSNNSNIGTHQLCGRDTNEGAQPQDKRRRVTVKEIPDEGTSSCPTVEHSASHPQPQRTRDVPVEEIPDEDTLPRHSAGPPSGADSIDSTRPIEPEPRNASATDHRCLRRYKGLYVEDFPDPTAGAPISDEHVPPPDLDAYMHTCGPMADPEHFETAELLMTSKLTNVDKDRHLKSRKYAGNTPWSHCGAMLSDVDRLAHGPEFKQGKVEIFDGRWPRPGYMIYRDIIEVIRDFLANPVFKFNTRYRPWRLYTSASKTTRVYGDMAAANWWWRELEKLIAKGKQYVTIMPLIIATDQTTLSIMCGGQKAYPVYVTFGNLDKDWRQKPSKHGMYLLGYLPVDAFEDVPDKDERQRLKADLVHRAMEKMLEPLRVASEEGVEMWCPDGRLRRIFPRIAAYTADWPEQNLQCCTSEGGCPICKTEYSERGDLEDEAERREREETLRALRTYFRTKNEAHLDLLGLKPVWPWWGDLPDVNLHDCIAPDLLHQAYQGMFKTHLLRWMRKLHGAKELDQRFAAMPQAEGLKRFPKGLSVISGNRWTGRESKQVLAQFLPAVVSGLSADLARLVRVLVDFMYRAHATTLTDVDLHSMEEDLTTFHELKEHLVGRGKVYKTFERFNKIAKLHMLRHWIDAIRELGTPDGFNMEGPENLHIEYAKVPWRASNKVEPLPQMVTYIQRQEAIRVHRAYLDRYLENDGDKGEDGEEGDLEVVVNHQIAEDLEFTTGNMDDEHDVRPERSATKDTGGEEDENIDVEPIYYPNPTRYLAATPTVTNIRIRDVVNDYQASNFISGITSFLTRRCGVDRHNVLVSPENYVNVWHKLYLQHPAPLFAPFDPIRRDVVRAKPPKRGE</sequence>
<comment type="caution">
    <text evidence="2">The sequence shown here is derived from an EMBL/GenBank/DDBJ whole genome shotgun (WGS) entry which is preliminary data.</text>
</comment>
<dbReference type="Pfam" id="PF18759">
    <property type="entry name" value="Plavaka"/>
    <property type="match status" value="1"/>
</dbReference>
<dbReference type="InterPro" id="IPR041078">
    <property type="entry name" value="Plavaka"/>
</dbReference>
<feature type="compositionally biased region" description="Low complexity" evidence="1">
    <location>
        <begin position="25"/>
        <end position="35"/>
    </location>
</feature>
<feature type="region of interest" description="Disordered" evidence="1">
    <location>
        <begin position="25"/>
        <end position="132"/>
    </location>
</feature>
<reference evidence="2" key="1">
    <citation type="submission" date="2021-01" db="EMBL/GenBank/DDBJ databases">
        <authorList>
            <person name="Kaushik A."/>
        </authorList>
    </citation>
    <scope>NUCLEOTIDE SEQUENCE</scope>
    <source>
        <strain evidence="2">Type strain: AG8-Rh-89/</strain>
    </source>
</reference>
<evidence type="ECO:0000313" key="3">
    <source>
        <dbReference type="Proteomes" id="UP000663850"/>
    </source>
</evidence>
<protein>
    <submittedName>
        <fullName evidence="2">Uncharacterized protein</fullName>
    </submittedName>
</protein>
<dbReference type="EMBL" id="CAJMWZ010001773">
    <property type="protein sequence ID" value="CAE6441900.1"/>
    <property type="molecule type" value="Genomic_DNA"/>
</dbReference>
<dbReference type="AlphaFoldDB" id="A0A8H3AWC6"/>
<evidence type="ECO:0000256" key="1">
    <source>
        <dbReference type="SAM" id="MobiDB-lite"/>
    </source>
</evidence>
<dbReference type="Proteomes" id="UP000663850">
    <property type="component" value="Unassembled WGS sequence"/>
</dbReference>
<name>A0A8H3AWC6_9AGAM</name>
<proteinExistence type="predicted"/>
<feature type="region of interest" description="Disordered" evidence="1">
    <location>
        <begin position="751"/>
        <end position="775"/>
    </location>
</feature>
<organism evidence="2 3">
    <name type="scientific">Rhizoctonia solani</name>
    <dbReference type="NCBI Taxonomy" id="456999"/>
    <lineage>
        <taxon>Eukaryota</taxon>
        <taxon>Fungi</taxon>
        <taxon>Dikarya</taxon>
        <taxon>Basidiomycota</taxon>
        <taxon>Agaricomycotina</taxon>
        <taxon>Agaricomycetes</taxon>
        <taxon>Cantharellales</taxon>
        <taxon>Ceratobasidiaceae</taxon>
        <taxon>Rhizoctonia</taxon>
    </lineage>
</organism>
<evidence type="ECO:0000313" key="2">
    <source>
        <dbReference type="EMBL" id="CAE6441900.1"/>
    </source>
</evidence>